<sequence length="308" mass="34139">MKRNVLLIGVGGFLGQHILKNAGHCHECILVPVFHTPMSGATTVDVSDNRSIENLFAATNPACAINLTCLPVAVCEQHPDTAYAVQAIGVKNLAQVCASTCRLIHLSSDMVFSGRKGSYYLPNDVPDPISVYGKTKAEGEGYVSQYAQNYAIIRSALILGRDPRGTRGFIEWMLGNVNKRVIFPLFSDQYRTPIVIDDLVSMIISLINDDFIGTLHAGGDQRINRVGMGQWLCEGLGLTEIPYEEIMMSDSESRSPMQKDLSMDNSLIKYVCNLTCTDTKKYIIALGRREYEESRTSTKTWPNHCLHQ</sequence>
<dbReference type="PANTHER" id="PTHR43242:SF1">
    <property type="entry name" value="NAD(P)-BINDING ROSSMANN-FOLD SUPERFAMILY PROTEIN"/>
    <property type="match status" value="1"/>
</dbReference>
<proteinExistence type="predicted"/>
<dbReference type="InterPro" id="IPR029903">
    <property type="entry name" value="RmlD-like-bd"/>
</dbReference>
<dbReference type="PANTHER" id="PTHR43242">
    <property type="entry name" value="NAD(P)-BINDING ROSSMANN-FOLD SUPERFAMILY PROTEIN"/>
    <property type="match status" value="1"/>
</dbReference>
<dbReference type="InterPro" id="IPR036291">
    <property type="entry name" value="NAD(P)-bd_dom_sf"/>
</dbReference>
<dbReference type="Gene3D" id="3.40.50.720">
    <property type="entry name" value="NAD(P)-binding Rossmann-like Domain"/>
    <property type="match status" value="1"/>
</dbReference>
<feature type="domain" description="RmlD-like substrate binding" evidence="1">
    <location>
        <begin position="4"/>
        <end position="246"/>
    </location>
</feature>
<protein>
    <recommendedName>
        <fullName evidence="1">RmlD-like substrate binding domain-containing protein</fullName>
    </recommendedName>
</protein>
<gene>
    <name evidence="2" type="ORF">A2519_10745</name>
</gene>
<evidence type="ECO:0000313" key="2">
    <source>
        <dbReference type="EMBL" id="OGK00478.1"/>
    </source>
</evidence>
<accession>A0A1F7F1J8</accession>
<dbReference type="EMBL" id="MFYX01000146">
    <property type="protein sequence ID" value="OGK00478.1"/>
    <property type="molecule type" value="Genomic_DNA"/>
</dbReference>
<name>A0A1F7F1J8_UNCRA</name>
<reference evidence="2 3" key="1">
    <citation type="journal article" date="2016" name="Nat. Commun.">
        <title>Thousands of microbial genomes shed light on interconnected biogeochemical processes in an aquifer system.</title>
        <authorList>
            <person name="Anantharaman K."/>
            <person name="Brown C.T."/>
            <person name="Hug L.A."/>
            <person name="Sharon I."/>
            <person name="Castelle C.J."/>
            <person name="Probst A.J."/>
            <person name="Thomas B.C."/>
            <person name="Singh A."/>
            <person name="Wilkins M.J."/>
            <person name="Karaoz U."/>
            <person name="Brodie E.L."/>
            <person name="Williams K.H."/>
            <person name="Hubbard S.S."/>
            <person name="Banfield J.F."/>
        </authorList>
    </citation>
    <scope>NUCLEOTIDE SEQUENCE [LARGE SCALE GENOMIC DNA]</scope>
</reference>
<dbReference type="SUPFAM" id="SSF51735">
    <property type="entry name" value="NAD(P)-binding Rossmann-fold domains"/>
    <property type="match status" value="1"/>
</dbReference>
<comment type="caution">
    <text evidence="2">The sequence shown here is derived from an EMBL/GenBank/DDBJ whole genome shotgun (WGS) entry which is preliminary data.</text>
</comment>
<dbReference type="Proteomes" id="UP000179243">
    <property type="component" value="Unassembled WGS sequence"/>
</dbReference>
<dbReference type="Pfam" id="PF04321">
    <property type="entry name" value="RmlD_sub_bind"/>
    <property type="match status" value="1"/>
</dbReference>
<organism evidence="2 3">
    <name type="scientific">Candidatus Raymondbacteria bacterium RIFOXYD12_FULL_49_13</name>
    <dbReference type="NCBI Taxonomy" id="1817890"/>
    <lineage>
        <taxon>Bacteria</taxon>
        <taxon>Raymondiibacteriota</taxon>
    </lineage>
</organism>
<dbReference type="AlphaFoldDB" id="A0A1F7F1J8"/>
<evidence type="ECO:0000313" key="3">
    <source>
        <dbReference type="Proteomes" id="UP000179243"/>
    </source>
</evidence>
<evidence type="ECO:0000259" key="1">
    <source>
        <dbReference type="Pfam" id="PF04321"/>
    </source>
</evidence>